<evidence type="ECO:0000256" key="3">
    <source>
        <dbReference type="SAM" id="MobiDB-lite"/>
    </source>
</evidence>
<dbReference type="PANTHER" id="PTHR44329">
    <property type="entry name" value="SERINE/THREONINE-PROTEIN KINASE TNNI3K-RELATED"/>
    <property type="match status" value="1"/>
</dbReference>
<dbReference type="PROSITE" id="PS50011">
    <property type="entry name" value="PROTEIN_KINASE_DOM"/>
    <property type="match status" value="1"/>
</dbReference>
<feature type="region of interest" description="Disordered" evidence="3">
    <location>
        <begin position="1"/>
        <end position="240"/>
    </location>
</feature>
<feature type="compositionally biased region" description="Pro residues" evidence="3">
    <location>
        <begin position="47"/>
        <end position="60"/>
    </location>
</feature>
<dbReference type="PANTHER" id="PTHR44329:SF298">
    <property type="entry name" value="MIXED LINEAGE KINASE DOMAIN-LIKE PROTEIN"/>
    <property type="match status" value="1"/>
</dbReference>
<feature type="compositionally biased region" description="Polar residues" evidence="3">
    <location>
        <begin position="66"/>
        <end position="83"/>
    </location>
</feature>
<feature type="region of interest" description="Disordered" evidence="3">
    <location>
        <begin position="694"/>
        <end position="791"/>
    </location>
</feature>
<keyword evidence="1" id="KW-0547">Nucleotide-binding</keyword>
<keyword evidence="5" id="KW-0418">Kinase</keyword>
<protein>
    <submittedName>
        <fullName evidence="5">Kinase-like protein</fullName>
    </submittedName>
</protein>
<dbReference type="Gene3D" id="1.10.510.10">
    <property type="entry name" value="Transferase(Phosphotransferase) domain 1"/>
    <property type="match status" value="1"/>
</dbReference>
<keyword evidence="2" id="KW-0067">ATP-binding</keyword>
<dbReference type="AlphaFoldDB" id="A0A316TY92"/>
<evidence type="ECO:0000313" key="5">
    <source>
        <dbReference type="EMBL" id="PWN18137.1"/>
    </source>
</evidence>
<dbReference type="Pfam" id="PF00069">
    <property type="entry name" value="Pkinase"/>
    <property type="match status" value="1"/>
</dbReference>
<feature type="compositionally biased region" description="Acidic residues" evidence="3">
    <location>
        <begin position="877"/>
        <end position="889"/>
    </location>
</feature>
<dbReference type="SUPFAM" id="SSF56112">
    <property type="entry name" value="Protein kinase-like (PK-like)"/>
    <property type="match status" value="1"/>
</dbReference>
<dbReference type="GeneID" id="37016316"/>
<feature type="region of interest" description="Disordered" evidence="3">
    <location>
        <begin position="622"/>
        <end position="675"/>
    </location>
</feature>
<feature type="domain" description="Protein kinase" evidence="4">
    <location>
        <begin position="255"/>
        <end position="720"/>
    </location>
</feature>
<dbReference type="EMBL" id="KZ819338">
    <property type="protein sequence ID" value="PWN18137.1"/>
    <property type="molecule type" value="Genomic_DNA"/>
</dbReference>
<dbReference type="InterPro" id="IPR000719">
    <property type="entry name" value="Prot_kinase_dom"/>
</dbReference>
<dbReference type="RefSeq" id="XP_025345297.1">
    <property type="nucleotide sequence ID" value="XM_025494582.1"/>
</dbReference>
<dbReference type="STRING" id="1684307.A0A316TY92"/>
<feature type="compositionally biased region" description="Polar residues" evidence="3">
    <location>
        <begin position="144"/>
        <end position="180"/>
    </location>
</feature>
<accession>A0A316TY92</accession>
<evidence type="ECO:0000313" key="6">
    <source>
        <dbReference type="Proteomes" id="UP000245942"/>
    </source>
</evidence>
<evidence type="ECO:0000256" key="2">
    <source>
        <dbReference type="ARBA" id="ARBA00022840"/>
    </source>
</evidence>
<feature type="region of interest" description="Disordered" evidence="3">
    <location>
        <begin position="846"/>
        <end position="908"/>
    </location>
</feature>
<keyword evidence="6" id="KW-1185">Reference proteome</keyword>
<dbReference type="InterPro" id="IPR008271">
    <property type="entry name" value="Ser/Thr_kinase_AS"/>
</dbReference>
<dbReference type="PROSITE" id="PS00108">
    <property type="entry name" value="PROTEIN_KINASE_ST"/>
    <property type="match status" value="1"/>
</dbReference>
<proteinExistence type="predicted"/>
<evidence type="ECO:0000259" key="4">
    <source>
        <dbReference type="PROSITE" id="PS50011"/>
    </source>
</evidence>
<dbReference type="GO" id="GO:0004672">
    <property type="term" value="F:protein kinase activity"/>
    <property type="evidence" value="ECO:0007669"/>
    <property type="project" value="InterPro"/>
</dbReference>
<organism evidence="5 6">
    <name type="scientific">Pseudomicrostroma glucosiphilum</name>
    <dbReference type="NCBI Taxonomy" id="1684307"/>
    <lineage>
        <taxon>Eukaryota</taxon>
        <taxon>Fungi</taxon>
        <taxon>Dikarya</taxon>
        <taxon>Basidiomycota</taxon>
        <taxon>Ustilaginomycotina</taxon>
        <taxon>Exobasidiomycetes</taxon>
        <taxon>Microstromatales</taxon>
        <taxon>Microstromatales incertae sedis</taxon>
        <taxon>Pseudomicrostroma</taxon>
    </lineage>
</organism>
<evidence type="ECO:0000256" key="1">
    <source>
        <dbReference type="ARBA" id="ARBA00022741"/>
    </source>
</evidence>
<dbReference type="OrthoDB" id="4062651at2759"/>
<gene>
    <name evidence="5" type="ORF">BCV69DRAFT_301589</name>
</gene>
<sequence>MPVGNSAPGFNGHRNATRGPWRIETAPIAVSSAPGQDAVDNGQPSYSSPPSPQPSPPLTPPDSTERATGTNLDKLLSQQQGPHPTQLLKDLLPIMPPSSTLPLSPTTPSASSSPGLHRTATLKSRNDIFGSAPSTPRRPPPSSVAMSRFSTCNDAASPSVSPANSTKNSLFFDTPTSSPSFAVRRDWSSGQDAVRGGRAGHAIQDSHAMDAEAFPSEAADDLRRRQSLGRSNTEERERERLRIRQSKEVDFRLAPSREFLLGEGRHCDVFLGAYRRRYGSLRNAAPPSDWQLCAVKRLHPDRQSQLLGLDEAFALRRLGPNAGIVKLIDIRDEVLAVTSPMPTPALDKTSLDSSVSSNSTIDSNSTLQSPSLMQGRTSSDAWQDSEPAHLRNGHGTDKAQAPRASNEGSEDDLPPSAAALQAAGYPRVDLHRSATEHSLGSLAAPAGSSSTDPPRLLILLELLPLSLATYSQRHSSRIDVFFWLHWACELAATLEWMHGKGCVHCDIKPENILLDHNLRTKLCDFNSAFFPNASTSPLTDGLGLGTPAYGAPELTKRGKSGDVVSFPVDIFSLGALLYSLATGVEPMARAKSMIEMLHRKERFFLTEENDRIARISVAEGWGDSSSNAGSTNASRHTSLRRKSKDGSATKRSSRRRDSSADSIESTASSITTKSGKTPSLAAIQLLLEPSSLAGVLVPPDPQRRSAGAGDAREAGHHRALSLHKNYAPHGKSPSEVAAENPGSAAITRNGAQKTGVVPKPSVLRRTISYGGAKEPEAEEGEGTNTEDSTDLDLSLALTASFAEVSREKYRLEEEYLHGAGSNPQNGSSPIRPRVSAHARGASLEATGTPLKWPASGFHHKTSSLPSHSRPIGSTGREDEDEDEREEEEDRSPYRDGSPALLLPGGGKLPQSALDLLEHMLLANPLRRPKASEVRRRLEAIREETLRALK</sequence>
<dbReference type="GO" id="GO:0097527">
    <property type="term" value="P:necroptotic signaling pathway"/>
    <property type="evidence" value="ECO:0007669"/>
    <property type="project" value="TreeGrafter"/>
</dbReference>
<feature type="compositionally biased region" description="Polar residues" evidence="3">
    <location>
        <begin position="368"/>
        <end position="382"/>
    </location>
</feature>
<keyword evidence="5" id="KW-0808">Transferase</keyword>
<dbReference type="GO" id="GO:0005524">
    <property type="term" value="F:ATP binding"/>
    <property type="evidence" value="ECO:0007669"/>
    <property type="project" value="UniProtKB-KW"/>
</dbReference>
<dbReference type="SMART" id="SM00220">
    <property type="entry name" value="S_TKc"/>
    <property type="match status" value="1"/>
</dbReference>
<dbReference type="InterPro" id="IPR011009">
    <property type="entry name" value="Kinase-like_dom_sf"/>
</dbReference>
<dbReference type="Proteomes" id="UP000245942">
    <property type="component" value="Unassembled WGS sequence"/>
</dbReference>
<feature type="compositionally biased region" description="Low complexity" evidence="3">
    <location>
        <begin position="91"/>
        <end position="114"/>
    </location>
</feature>
<feature type="region of interest" description="Disordered" evidence="3">
    <location>
        <begin position="340"/>
        <end position="415"/>
    </location>
</feature>
<feature type="compositionally biased region" description="Polar residues" evidence="3">
    <location>
        <begin position="623"/>
        <end position="636"/>
    </location>
</feature>
<reference evidence="5 6" key="1">
    <citation type="journal article" date="2018" name="Mol. Biol. Evol.">
        <title>Broad Genomic Sampling Reveals a Smut Pathogenic Ancestry of the Fungal Clade Ustilaginomycotina.</title>
        <authorList>
            <person name="Kijpornyongpan T."/>
            <person name="Mondo S.J."/>
            <person name="Barry K."/>
            <person name="Sandor L."/>
            <person name="Lee J."/>
            <person name="Lipzen A."/>
            <person name="Pangilinan J."/>
            <person name="LaButti K."/>
            <person name="Hainaut M."/>
            <person name="Henrissat B."/>
            <person name="Grigoriev I.V."/>
            <person name="Spatafora J.W."/>
            <person name="Aime M.C."/>
        </authorList>
    </citation>
    <scope>NUCLEOTIDE SEQUENCE [LARGE SCALE GENOMIC DNA]</scope>
    <source>
        <strain evidence="5 6">MCA 4718</strain>
    </source>
</reference>
<feature type="compositionally biased region" description="Low complexity" evidence="3">
    <location>
        <begin position="346"/>
        <end position="367"/>
    </location>
</feature>
<feature type="compositionally biased region" description="Low complexity" evidence="3">
    <location>
        <begin position="660"/>
        <end position="674"/>
    </location>
</feature>
<dbReference type="InterPro" id="IPR051681">
    <property type="entry name" value="Ser/Thr_Kinases-Pseudokinases"/>
</dbReference>
<feature type="compositionally biased region" description="Basic and acidic residues" evidence="3">
    <location>
        <begin position="386"/>
        <end position="397"/>
    </location>
</feature>
<name>A0A316TY92_9BASI</name>